<feature type="domain" description="Mechanosensitive ion channel MscS C-terminal" evidence="10">
    <location>
        <begin position="444"/>
        <end position="526"/>
    </location>
</feature>
<dbReference type="Pfam" id="PF21082">
    <property type="entry name" value="MS_channel_3rd"/>
    <property type="match status" value="1"/>
</dbReference>
<dbReference type="eggNOG" id="COG0668">
    <property type="taxonomic scope" value="Bacteria"/>
</dbReference>
<dbReference type="InterPro" id="IPR049278">
    <property type="entry name" value="MS_channel_C"/>
</dbReference>
<feature type="signal peptide" evidence="8">
    <location>
        <begin position="1"/>
        <end position="21"/>
    </location>
</feature>
<dbReference type="GO" id="GO:0008381">
    <property type="term" value="F:mechanosensitive monoatomic ion channel activity"/>
    <property type="evidence" value="ECO:0007669"/>
    <property type="project" value="InterPro"/>
</dbReference>
<sequence>MRPYLPTFLLLLLSLSLPTWAADTESASQKTLTELTQHIEALTEQTKVLKGDRLSIVQLEIYNNNNRLRNTIANAMDDKDHDNEFLIQQVHTQVKSDNIYLSYVEKRIDQIQDNIDNSAKDQHILLQIPLNEMRIAQAKLYDDQYQNYQWLDKLGEDQTANIDQLKTTLKQLAQFTAASLNYSLNRKSALQAQVETLPADQKAAFDVELSYLQRNIDNYSKSLSIMVDTAEELDLDVVALKHQLFVATGDITHDLLSWKVIQSSAVGWGEQLKKWFITNSPNMLFNLFMFVLIMGIARVVSKTVQALLKKAVKAPHLKLSNLMQQFILSMSVKIIFCIALLIALAQIGLDLTPVIAGLGVAGIIIGFALQDTLSNFASGMMLLIYRPFDEGDWVNAGSVEGTVSHVSLVNTTIRTFDNEVLLVPNSKIWTEVIINRTYEKVRRVDMVFGISYKDSIPKAEAIFEQILSEDRRVLKAPAPMIKLDTLGDSSVNFIVRPWVRTDDYMDVKRDCTREVKMRFDAEGINIPFPQRDVHLHIVNPDDQLNFSTNSTRSTD</sequence>
<accession>A0A1E5E400</accession>
<evidence type="ECO:0000256" key="8">
    <source>
        <dbReference type="SAM" id="SignalP"/>
    </source>
</evidence>
<reference evidence="11 12" key="1">
    <citation type="journal article" date="2012" name="Science">
        <title>Ecological populations of bacteria act as socially cohesive units of antibiotic production and resistance.</title>
        <authorList>
            <person name="Cordero O.X."/>
            <person name="Wildschutte H."/>
            <person name="Kirkup B."/>
            <person name="Proehl S."/>
            <person name="Ngo L."/>
            <person name="Hussain F."/>
            <person name="Le Roux F."/>
            <person name="Mincer T."/>
            <person name="Polz M.F."/>
        </authorList>
    </citation>
    <scope>NUCLEOTIDE SEQUENCE [LARGE SCALE GENOMIC DNA]</scope>
    <source>
        <strain evidence="11 12">1S-45</strain>
    </source>
</reference>
<dbReference type="EMBL" id="AJYK02000038">
    <property type="protein sequence ID" value="OEF27292.1"/>
    <property type="molecule type" value="Genomic_DNA"/>
</dbReference>
<dbReference type="Gene3D" id="3.30.70.100">
    <property type="match status" value="1"/>
</dbReference>
<comment type="similarity">
    <text evidence="2 7">Belongs to the MscS (TC 1.A.23) family.</text>
</comment>
<dbReference type="Proteomes" id="UP000094070">
    <property type="component" value="Unassembled WGS sequence"/>
</dbReference>
<evidence type="ECO:0000259" key="10">
    <source>
        <dbReference type="Pfam" id="PF21082"/>
    </source>
</evidence>
<dbReference type="InterPro" id="IPR006685">
    <property type="entry name" value="MscS_channel_2nd"/>
</dbReference>
<dbReference type="STRING" id="1188252.A1QC_06525"/>
<dbReference type="InterPro" id="IPR010920">
    <property type="entry name" value="LSM_dom_sf"/>
</dbReference>
<dbReference type="InterPro" id="IPR045275">
    <property type="entry name" value="MscS_archaea/bacteria_type"/>
</dbReference>
<dbReference type="SUPFAM" id="SSF82689">
    <property type="entry name" value="Mechanosensitive channel protein MscS (YggB), C-terminal domain"/>
    <property type="match status" value="1"/>
</dbReference>
<dbReference type="AlphaFoldDB" id="A0A1E5E400"/>
<keyword evidence="7" id="KW-0407">Ion channel</keyword>
<proteinExistence type="inferred from homology"/>
<evidence type="ECO:0000256" key="1">
    <source>
        <dbReference type="ARBA" id="ARBA00004651"/>
    </source>
</evidence>
<feature type="transmembrane region" description="Helical" evidence="7">
    <location>
        <begin position="322"/>
        <end position="345"/>
    </location>
</feature>
<keyword evidence="7" id="KW-0997">Cell inner membrane</keyword>
<evidence type="ECO:0000256" key="3">
    <source>
        <dbReference type="ARBA" id="ARBA00022475"/>
    </source>
</evidence>
<feature type="domain" description="Mechanosensitive ion channel MscS" evidence="9">
    <location>
        <begin position="371"/>
        <end position="437"/>
    </location>
</feature>
<gene>
    <name evidence="11" type="ORF">A1QC_06525</name>
</gene>
<keyword evidence="3" id="KW-1003">Cell membrane</keyword>
<dbReference type="InterPro" id="IPR011014">
    <property type="entry name" value="MscS_channel_TM-2"/>
</dbReference>
<evidence type="ECO:0000259" key="9">
    <source>
        <dbReference type="Pfam" id="PF00924"/>
    </source>
</evidence>
<dbReference type="GO" id="GO:0005886">
    <property type="term" value="C:plasma membrane"/>
    <property type="evidence" value="ECO:0007669"/>
    <property type="project" value="UniProtKB-SubCell"/>
</dbReference>
<keyword evidence="6 7" id="KW-0472">Membrane</keyword>
<keyword evidence="7" id="KW-0406">Ion transport</keyword>
<keyword evidence="4 7" id="KW-0812">Transmembrane</keyword>
<keyword evidence="5 7" id="KW-1133">Transmembrane helix</keyword>
<protein>
    <recommendedName>
        <fullName evidence="7">Small-conductance mechanosensitive channel</fullName>
    </recommendedName>
</protein>
<comment type="subunit">
    <text evidence="7">Homoheptamer.</text>
</comment>
<comment type="subcellular location">
    <subcellularLocation>
        <location evidence="7">Cell inner membrane</location>
        <topology evidence="7">Multi-pass membrane protein</topology>
    </subcellularLocation>
    <subcellularLocation>
        <location evidence="1">Cell membrane</location>
        <topology evidence="1">Multi-pass membrane protein</topology>
    </subcellularLocation>
</comment>
<dbReference type="SUPFAM" id="SSF50182">
    <property type="entry name" value="Sm-like ribonucleoproteins"/>
    <property type="match status" value="1"/>
</dbReference>
<evidence type="ECO:0000256" key="6">
    <source>
        <dbReference type="ARBA" id="ARBA00023136"/>
    </source>
</evidence>
<dbReference type="Gene3D" id="1.10.287.1260">
    <property type="match status" value="1"/>
</dbReference>
<evidence type="ECO:0000313" key="12">
    <source>
        <dbReference type="Proteomes" id="UP000094070"/>
    </source>
</evidence>
<keyword evidence="12" id="KW-1185">Reference proteome</keyword>
<dbReference type="InterPro" id="IPR023408">
    <property type="entry name" value="MscS_beta-dom_sf"/>
</dbReference>
<dbReference type="SUPFAM" id="SSF82861">
    <property type="entry name" value="Mechanosensitive channel protein MscS (YggB), transmembrane region"/>
    <property type="match status" value="1"/>
</dbReference>
<comment type="caution">
    <text evidence="7">Lacks conserved residue(s) required for the propagation of feature annotation.</text>
</comment>
<comment type="function">
    <text evidence="7">Mechanosensitive channel that participates in the regulation of osmotic pressure changes within the cell, opening in response to stretch forces in the membrane lipid bilayer, without the need for other proteins. Contributes to normal resistance to hypoosmotic shock. Forms an ion channel of 1.0 nanosiemens conductance with a slight preference for anions.</text>
</comment>
<dbReference type="PANTHER" id="PTHR30221:SF1">
    <property type="entry name" value="SMALL-CONDUCTANCE MECHANOSENSITIVE CHANNEL"/>
    <property type="match status" value="1"/>
</dbReference>
<dbReference type="InterPro" id="IPR011066">
    <property type="entry name" value="MscS_channel_C_sf"/>
</dbReference>
<evidence type="ECO:0000256" key="4">
    <source>
        <dbReference type="ARBA" id="ARBA00022692"/>
    </source>
</evidence>
<organism evidence="11 12">
    <name type="scientific">Vibrio rumoiensis 1S-45</name>
    <dbReference type="NCBI Taxonomy" id="1188252"/>
    <lineage>
        <taxon>Bacteria</taxon>
        <taxon>Pseudomonadati</taxon>
        <taxon>Pseudomonadota</taxon>
        <taxon>Gammaproteobacteria</taxon>
        <taxon>Vibrionales</taxon>
        <taxon>Vibrionaceae</taxon>
        <taxon>Vibrio</taxon>
    </lineage>
</organism>
<name>A0A1E5E400_9VIBR</name>
<feature type="transmembrane region" description="Helical" evidence="7">
    <location>
        <begin position="283"/>
        <end position="301"/>
    </location>
</feature>
<feature type="transmembrane region" description="Helical" evidence="7">
    <location>
        <begin position="351"/>
        <end position="369"/>
    </location>
</feature>
<evidence type="ECO:0000256" key="7">
    <source>
        <dbReference type="RuleBase" id="RU369025"/>
    </source>
</evidence>
<dbReference type="Pfam" id="PF00924">
    <property type="entry name" value="MS_channel_2nd"/>
    <property type="match status" value="1"/>
</dbReference>
<keyword evidence="8" id="KW-0732">Signal</keyword>
<feature type="chain" id="PRO_5009174697" description="Small-conductance mechanosensitive channel" evidence="8">
    <location>
        <begin position="22"/>
        <end position="555"/>
    </location>
</feature>
<dbReference type="Gene3D" id="2.30.30.60">
    <property type="match status" value="1"/>
</dbReference>
<comment type="caution">
    <text evidence="11">The sequence shown here is derived from an EMBL/GenBank/DDBJ whole genome shotgun (WGS) entry which is preliminary data.</text>
</comment>
<evidence type="ECO:0000256" key="2">
    <source>
        <dbReference type="ARBA" id="ARBA00008017"/>
    </source>
</evidence>
<evidence type="ECO:0000256" key="5">
    <source>
        <dbReference type="ARBA" id="ARBA00022989"/>
    </source>
</evidence>
<evidence type="ECO:0000313" key="11">
    <source>
        <dbReference type="EMBL" id="OEF27292.1"/>
    </source>
</evidence>
<dbReference type="PANTHER" id="PTHR30221">
    <property type="entry name" value="SMALL-CONDUCTANCE MECHANOSENSITIVE CHANNEL"/>
    <property type="match status" value="1"/>
</dbReference>
<keyword evidence="7" id="KW-0813">Transport</keyword>